<organism evidence="2">
    <name type="scientific">Triticum urartu</name>
    <name type="common">Red wild einkorn</name>
    <name type="synonym">Crithodium urartu</name>
    <dbReference type="NCBI Taxonomy" id="4572"/>
    <lineage>
        <taxon>Eukaryota</taxon>
        <taxon>Viridiplantae</taxon>
        <taxon>Streptophyta</taxon>
        <taxon>Embryophyta</taxon>
        <taxon>Tracheophyta</taxon>
        <taxon>Spermatophyta</taxon>
        <taxon>Magnoliopsida</taxon>
        <taxon>Liliopsida</taxon>
        <taxon>Poales</taxon>
        <taxon>Poaceae</taxon>
        <taxon>BOP clade</taxon>
        <taxon>Pooideae</taxon>
        <taxon>Triticodae</taxon>
        <taxon>Triticeae</taxon>
        <taxon>Triticinae</taxon>
        <taxon>Triticum</taxon>
    </lineage>
</organism>
<evidence type="ECO:0000256" key="1">
    <source>
        <dbReference type="SAM" id="MobiDB-lite"/>
    </source>
</evidence>
<dbReference type="EMBL" id="KD057023">
    <property type="protein sequence ID" value="EMS64405.1"/>
    <property type="molecule type" value="Genomic_DNA"/>
</dbReference>
<feature type="region of interest" description="Disordered" evidence="1">
    <location>
        <begin position="1"/>
        <end position="45"/>
    </location>
</feature>
<proteinExistence type="predicted"/>
<name>M8AHK6_TRIUA</name>
<feature type="compositionally biased region" description="Basic and acidic residues" evidence="1">
    <location>
        <begin position="23"/>
        <end position="43"/>
    </location>
</feature>
<gene>
    <name evidence="2" type="ORF">TRIUR3_03140</name>
</gene>
<reference evidence="2" key="1">
    <citation type="journal article" date="2013" name="Nature">
        <title>Draft genome of the wheat A-genome progenitor Triticum urartu.</title>
        <authorList>
            <person name="Ling H.Q."/>
            <person name="Zhao S."/>
            <person name="Liu D."/>
            <person name="Wang J."/>
            <person name="Sun H."/>
            <person name="Zhang C."/>
            <person name="Fan H."/>
            <person name="Li D."/>
            <person name="Dong L."/>
            <person name="Tao Y."/>
            <person name="Gao C."/>
            <person name="Wu H."/>
            <person name="Li Y."/>
            <person name="Cui Y."/>
            <person name="Guo X."/>
            <person name="Zheng S."/>
            <person name="Wang B."/>
            <person name="Yu K."/>
            <person name="Liang Q."/>
            <person name="Yang W."/>
            <person name="Lou X."/>
            <person name="Chen J."/>
            <person name="Feng M."/>
            <person name="Jian J."/>
            <person name="Zhang X."/>
            <person name="Luo G."/>
            <person name="Jiang Y."/>
            <person name="Liu J."/>
            <person name="Wang Z."/>
            <person name="Sha Y."/>
            <person name="Zhang B."/>
            <person name="Wu H."/>
            <person name="Tang D."/>
            <person name="Shen Q."/>
            <person name="Xue P."/>
            <person name="Zou S."/>
            <person name="Wang X."/>
            <person name="Liu X."/>
            <person name="Wang F."/>
            <person name="Yang Y."/>
            <person name="An X."/>
            <person name="Dong Z."/>
            <person name="Zhang K."/>
            <person name="Zhang X."/>
            <person name="Luo M.C."/>
            <person name="Dvorak J."/>
            <person name="Tong Y."/>
            <person name="Wang J."/>
            <person name="Yang H."/>
            <person name="Li Z."/>
            <person name="Wang D."/>
            <person name="Zhang A."/>
            <person name="Wang J."/>
        </authorList>
    </citation>
    <scope>NUCLEOTIDE SEQUENCE</scope>
</reference>
<evidence type="ECO:0000313" key="2">
    <source>
        <dbReference type="EMBL" id="EMS64405.1"/>
    </source>
</evidence>
<accession>M8AHK6</accession>
<dbReference type="AlphaFoldDB" id="M8AHK6"/>
<sequence>MVVMMSKGKPVISSPPCAVAQGKGREGKAREGKGRERERPDPRRHQRAVVDLIRVRPRGRSAMEESNTGVGGSRRDVLLDSDADARHVFVQMLLQTAAQACLSVELLCSQKEIPDASVAMAEMTEKKADNLDAFK</sequence>
<protein>
    <submittedName>
        <fullName evidence="2">Uncharacterized protein</fullName>
    </submittedName>
</protein>